<organism evidence="2">
    <name type="scientific">uncultured Pseudonocardia sp</name>
    <dbReference type="NCBI Taxonomy" id="211455"/>
    <lineage>
        <taxon>Bacteria</taxon>
        <taxon>Bacillati</taxon>
        <taxon>Actinomycetota</taxon>
        <taxon>Actinomycetes</taxon>
        <taxon>Pseudonocardiales</taxon>
        <taxon>Pseudonocardiaceae</taxon>
        <taxon>Pseudonocardia</taxon>
        <taxon>environmental samples</taxon>
    </lineage>
</organism>
<feature type="region of interest" description="Disordered" evidence="1">
    <location>
        <begin position="1"/>
        <end position="114"/>
    </location>
</feature>
<feature type="compositionally biased region" description="Low complexity" evidence="1">
    <location>
        <begin position="7"/>
        <end position="18"/>
    </location>
</feature>
<accession>A0A6J4QRE6</accession>
<feature type="non-terminal residue" evidence="2">
    <location>
        <position position="114"/>
    </location>
</feature>
<evidence type="ECO:0000256" key="1">
    <source>
        <dbReference type="SAM" id="MobiDB-lite"/>
    </source>
</evidence>
<reference evidence="2" key="1">
    <citation type="submission" date="2020-02" db="EMBL/GenBank/DDBJ databases">
        <authorList>
            <person name="Meier V. D."/>
        </authorList>
    </citation>
    <scope>NUCLEOTIDE SEQUENCE</scope>
    <source>
        <strain evidence="2">AVDCRST_MAG66</strain>
    </source>
</reference>
<proteinExistence type="predicted"/>
<feature type="compositionally biased region" description="Low complexity" evidence="1">
    <location>
        <begin position="39"/>
        <end position="48"/>
    </location>
</feature>
<evidence type="ECO:0000313" key="2">
    <source>
        <dbReference type="EMBL" id="CAA9444345.1"/>
    </source>
</evidence>
<dbReference type="AlphaFoldDB" id="A0A6J4QRE6"/>
<protein>
    <submittedName>
        <fullName evidence="2">Transcriptional regulator, ArsR family</fullName>
    </submittedName>
</protein>
<name>A0A6J4QRE6_9PSEU</name>
<sequence length="114" mass="11537">GDESLLRRVPGRGAVPVARRPRAVGDRHPAGAGRGTRGGPDPAARPGPVDGVQAPGVPARLPAGGVADRGPPVLLLPGPPGAGRPAAQRGAPARRHRRRRRAVPRVRRAGGGVV</sequence>
<dbReference type="EMBL" id="CADCUS010000580">
    <property type="protein sequence ID" value="CAA9444345.1"/>
    <property type="molecule type" value="Genomic_DNA"/>
</dbReference>
<feature type="compositionally biased region" description="Basic residues" evidence="1">
    <location>
        <begin position="92"/>
        <end position="108"/>
    </location>
</feature>
<gene>
    <name evidence="2" type="ORF">AVDCRST_MAG66-4288</name>
</gene>
<feature type="non-terminal residue" evidence="2">
    <location>
        <position position="1"/>
    </location>
</feature>